<dbReference type="GO" id="GO:0000287">
    <property type="term" value="F:magnesium ion binding"/>
    <property type="evidence" value="ECO:0007669"/>
    <property type="project" value="UniProtKB-UniRule"/>
</dbReference>
<comment type="cofactor">
    <cofactor evidence="6">
        <name>Mg(2+)</name>
        <dbReference type="ChEBI" id="CHEBI:18420"/>
    </cofactor>
    <cofactor evidence="6">
        <name>Mn(2+)</name>
        <dbReference type="ChEBI" id="CHEBI:29035"/>
    </cofactor>
</comment>
<comment type="subunit">
    <text evidence="6">Homodimer.</text>
</comment>
<keyword evidence="6" id="KW-0474">Menaquinone biosynthesis</keyword>
<dbReference type="InterPro" id="IPR029061">
    <property type="entry name" value="THDP-binding"/>
</dbReference>
<name>A0A0M0FDJ8_CELCE</name>
<evidence type="ECO:0000256" key="1">
    <source>
        <dbReference type="ARBA" id="ARBA00022679"/>
    </source>
</evidence>
<dbReference type="NCBIfam" id="TIGR00173">
    <property type="entry name" value="menD"/>
    <property type="match status" value="1"/>
</dbReference>
<dbReference type="Proteomes" id="UP000037387">
    <property type="component" value="Unassembled WGS sequence"/>
</dbReference>
<feature type="domain" description="Thiamine pyrophosphate enzyme N-terminal TPP-binding" evidence="9">
    <location>
        <begin position="39"/>
        <end position="162"/>
    </location>
</feature>
<dbReference type="SUPFAM" id="SSF52518">
    <property type="entry name" value="Thiamin diphosphate-binding fold (THDP-binding)"/>
    <property type="match status" value="2"/>
</dbReference>
<keyword evidence="3 6" id="KW-0460">Magnesium</keyword>
<feature type="compositionally biased region" description="Pro residues" evidence="7">
    <location>
        <begin position="397"/>
        <end position="408"/>
    </location>
</feature>
<dbReference type="PATRIC" id="fig|1350482.3.peg.934"/>
<gene>
    <name evidence="6" type="primary">menD</name>
    <name evidence="10" type="ORF">M768_04710</name>
</gene>
<comment type="similarity">
    <text evidence="6">Belongs to the TPP enzyme family. MenD subfamily.</text>
</comment>
<dbReference type="InterPro" id="IPR012001">
    <property type="entry name" value="Thiamin_PyroP_enz_TPP-bd_dom"/>
</dbReference>
<sequence length="653" mass="65709">MSALGTPPGPGAGTPPGGSDLDALLDGLDAQPPAVRSAFALVHRLLHEGVADVVLAPGSRSAPLAYALAAASDLRHLTLHVRVDERAAGFLAVGLSRGAGPVVRGGVALPRPVAVVTTSGTAVANLHPAVLEAHHAGVPLVLLTADRPHELRGTGANQTTHQAGIFGAAVRFAADVPAPDGRPGEVRDLLAVATRALAEAVGARSGHPGPVHLDLAYREPLVPGVAAGIDALATPGPDPRGVRSAVVLPSAVPPVPSGSEPHDDTALLGAPVAAVAVPAPGARTVVVAGDGAGRVARDLAEARGWPLLAEPSSGAAGGPNLVVAHALVLGVDELVDGVEHAVVLGRPTLSRPVQRLLGRPDVEVSVVAPGAGPWPDAARNASTVLTAVPERWLDPRPGVPDPSGPAPGPSSGHATDPGWLARWRAASAAAVEVVAGATDGTLTDGPSVARAVVGSCGPDDLLVVGSSNPVRDLALVLGLDADAPRVLANRGLAGIDGTVSTALGAAVATARPHRRTHALLGDLTFLHDAGGLLRGPHERHVDLQLVVVNDDGGSIFAGLEPGGLGETSEAAGRTFERVFATPHGANLAQLCAGYGVDHQLVQDVPSLRHALAAPSHGVQVLEVRVPRAGRRQAGLRLGERVRDAVRATLVADR</sequence>
<evidence type="ECO:0000256" key="2">
    <source>
        <dbReference type="ARBA" id="ARBA00022723"/>
    </source>
</evidence>
<dbReference type="EC" id="2.2.1.9" evidence="6"/>
<evidence type="ECO:0000259" key="9">
    <source>
        <dbReference type="Pfam" id="PF02776"/>
    </source>
</evidence>
<evidence type="ECO:0000259" key="8">
    <source>
        <dbReference type="Pfam" id="PF02775"/>
    </source>
</evidence>
<dbReference type="HAMAP" id="MF_01659">
    <property type="entry name" value="MenD"/>
    <property type="match status" value="1"/>
</dbReference>
<reference evidence="10 11" key="1">
    <citation type="journal article" date="2015" name="Sci. Rep.">
        <title>Functional and structural properties of a novel cellulosome-like multienzyme complex: efficient glycoside hydrolysis of water-insoluble 7-xylosyl-10-deacetylpaclitaxel.</title>
        <authorList>
            <person name="Dou T.Y."/>
            <person name="Luan H.W."/>
            <person name="Ge G.B."/>
            <person name="Dong M.M."/>
            <person name="Zou H.F."/>
            <person name="He Y.Q."/>
            <person name="Cui P."/>
            <person name="Wang J.Y."/>
            <person name="Hao D.C."/>
            <person name="Yang S.L."/>
            <person name="Yang L."/>
        </authorList>
    </citation>
    <scope>NUCLEOTIDE SEQUENCE [LARGE SCALE GENOMIC DNA]</scope>
    <source>
        <strain evidence="10 11">F16</strain>
    </source>
</reference>
<proteinExistence type="inferred from homology"/>
<evidence type="ECO:0000313" key="11">
    <source>
        <dbReference type="Proteomes" id="UP000037387"/>
    </source>
</evidence>
<protein>
    <recommendedName>
        <fullName evidence="6">2-succinyl-5-enolpyruvyl-6-hydroxy-3-cyclohexene-1-carboxylate synthase</fullName>
        <shortName evidence="6">SEPHCHC synthase</shortName>
        <ecNumber evidence="6">2.2.1.9</ecNumber>
    </recommendedName>
    <alternativeName>
        <fullName evidence="6">Menaquinone biosynthesis protein MenD</fullName>
    </alternativeName>
</protein>
<dbReference type="GO" id="GO:0070204">
    <property type="term" value="F:2-succinyl-5-enolpyruvyl-6-hydroxy-3-cyclohexene-1-carboxylic-acid synthase activity"/>
    <property type="evidence" value="ECO:0007669"/>
    <property type="project" value="UniProtKB-UniRule"/>
</dbReference>
<dbReference type="CDD" id="cd07037">
    <property type="entry name" value="TPP_PYR_MenD"/>
    <property type="match status" value="1"/>
</dbReference>
<evidence type="ECO:0000256" key="4">
    <source>
        <dbReference type="ARBA" id="ARBA00023052"/>
    </source>
</evidence>
<organism evidence="10 11">
    <name type="scientific">Cellulosimicrobium cellulans F16</name>
    <dbReference type="NCBI Taxonomy" id="1350482"/>
    <lineage>
        <taxon>Bacteria</taxon>
        <taxon>Bacillati</taxon>
        <taxon>Actinomycetota</taxon>
        <taxon>Actinomycetes</taxon>
        <taxon>Micrococcales</taxon>
        <taxon>Promicromonosporaceae</taxon>
        <taxon>Cellulosimicrobium</taxon>
    </lineage>
</organism>
<evidence type="ECO:0000256" key="5">
    <source>
        <dbReference type="ARBA" id="ARBA00023211"/>
    </source>
</evidence>
<feature type="region of interest" description="Disordered" evidence="7">
    <location>
        <begin position="391"/>
        <end position="417"/>
    </location>
</feature>
<dbReference type="InterPro" id="IPR011766">
    <property type="entry name" value="TPP_enzyme_TPP-bd"/>
</dbReference>
<dbReference type="InterPro" id="IPR004433">
    <property type="entry name" value="MenaQ_synth_MenD"/>
</dbReference>
<dbReference type="UniPathway" id="UPA01057">
    <property type="reaction ID" value="UER00164"/>
</dbReference>
<dbReference type="PANTHER" id="PTHR42916">
    <property type="entry name" value="2-SUCCINYL-5-ENOLPYRUVYL-6-HYDROXY-3-CYCLOHEXENE-1-CARBOXYLATE SYNTHASE"/>
    <property type="match status" value="1"/>
</dbReference>
<accession>A0A0M0FDJ8</accession>
<feature type="compositionally biased region" description="Low complexity" evidence="7">
    <location>
        <begin position="17"/>
        <end position="26"/>
    </location>
</feature>
<feature type="region of interest" description="Disordered" evidence="7">
    <location>
        <begin position="1"/>
        <end position="26"/>
    </location>
</feature>
<comment type="pathway">
    <text evidence="6">Quinol/quinone metabolism; 1,4-dihydroxy-2-naphthoate biosynthesis; 1,4-dihydroxy-2-naphthoate from chorismate: step 2/7.</text>
</comment>
<evidence type="ECO:0000256" key="6">
    <source>
        <dbReference type="HAMAP-Rule" id="MF_01659"/>
    </source>
</evidence>
<dbReference type="PANTHER" id="PTHR42916:SF1">
    <property type="entry name" value="PROTEIN PHYLLO, CHLOROPLASTIC"/>
    <property type="match status" value="1"/>
</dbReference>
<dbReference type="Pfam" id="PF02776">
    <property type="entry name" value="TPP_enzyme_N"/>
    <property type="match status" value="1"/>
</dbReference>
<dbReference type="CDD" id="cd02009">
    <property type="entry name" value="TPP_SHCHC_synthase"/>
    <property type="match status" value="1"/>
</dbReference>
<evidence type="ECO:0000313" key="10">
    <source>
        <dbReference type="EMBL" id="KON75256.1"/>
    </source>
</evidence>
<dbReference type="Gene3D" id="3.40.50.970">
    <property type="match status" value="2"/>
</dbReference>
<dbReference type="EMBL" id="ATNL01000006">
    <property type="protein sequence ID" value="KON75256.1"/>
    <property type="molecule type" value="Genomic_DNA"/>
</dbReference>
<comment type="caution">
    <text evidence="10">The sequence shown here is derived from an EMBL/GenBank/DDBJ whole genome shotgun (WGS) entry which is preliminary data.</text>
</comment>
<evidence type="ECO:0000256" key="3">
    <source>
        <dbReference type="ARBA" id="ARBA00022842"/>
    </source>
</evidence>
<keyword evidence="4 6" id="KW-0786">Thiamine pyrophosphate</keyword>
<evidence type="ECO:0000256" key="7">
    <source>
        <dbReference type="SAM" id="MobiDB-lite"/>
    </source>
</evidence>
<comment type="pathway">
    <text evidence="6">Quinol/quinone metabolism; menaquinone biosynthesis.</text>
</comment>
<dbReference type="GO" id="GO:0030145">
    <property type="term" value="F:manganese ion binding"/>
    <property type="evidence" value="ECO:0007669"/>
    <property type="project" value="UniProtKB-UniRule"/>
</dbReference>
<dbReference type="AlphaFoldDB" id="A0A0M0FDJ8"/>
<keyword evidence="11" id="KW-1185">Reference proteome</keyword>
<comment type="function">
    <text evidence="6">Catalyzes the thiamine diphosphate-dependent decarboxylation of 2-oxoglutarate and the subsequent addition of the resulting succinic semialdehyde-thiamine pyrophosphate anion to isochorismate to yield 2-succinyl-5-enolpyruvyl-6-hydroxy-3-cyclohexene-1-carboxylate (SEPHCHC).</text>
</comment>
<comment type="catalytic activity">
    <reaction evidence="6">
        <text>isochorismate + 2-oxoglutarate + H(+) = 5-enolpyruvoyl-6-hydroxy-2-succinyl-cyclohex-3-ene-1-carboxylate + CO2</text>
        <dbReference type="Rhea" id="RHEA:25593"/>
        <dbReference type="ChEBI" id="CHEBI:15378"/>
        <dbReference type="ChEBI" id="CHEBI:16526"/>
        <dbReference type="ChEBI" id="CHEBI:16810"/>
        <dbReference type="ChEBI" id="CHEBI:29780"/>
        <dbReference type="ChEBI" id="CHEBI:58818"/>
        <dbReference type="EC" id="2.2.1.9"/>
    </reaction>
</comment>
<dbReference type="GO" id="GO:0009234">
    <property type="term" value="P:menaquinone biosynthetic process"/>
    <property type="evidence" value="ECO:0007669"/>
    <property type="project" value="UniProtKB-UniRule"/>
</dbReference>
<dbReference type="UniPathway" id="UPA00079"/>
<feature type="domain" description="Thiamine pyrophosphate enzyme TPP-binding" evidence="8">
    <location>
        <begin position="484"/>
        <end position="612"/>
    </location>
</feature>
<keyword evidence="5 6" id="KW-0464">Manganese</keyword>
<keyword evidence="2 6" id="KW-0479">Metal-binding</keyword>
<dbReference type="RefSeq" id="WP_082379555.1">
    <property type="nucleotide sequence ID" value="NZ_KQ435288.1"/>
</dbReference>
<dbReference type="GO" id="GO:0030976">
    <property type="term" value="F:thiamine pyrophosphate binding"/>
    <property type="evidence" value="ECO:0007669"/>
    <property type="project" value="UniProtKB-UniRule"/>
</dbReference>
<dbReference type="Gene3D" id="3.40.50.1220">
    <property type="entry name" value="TPP-binding domain"/>
    <property type="match status" value="1"/>
</dbReference>
<keyword evidence="1 6" id="KW-0808">Transferase</keyword>
<dbReference type="Pfam" id="PF02775">
    <property type="entry name" value="TPP_enzyme_C"/>
    <property type="match status" value="1"/>
</dbReference>
<comment type="cofactor">
    <cofactor evidence="6">
        <name>thiamine diphosphate</name>
        <dbReference type="ChEBI" id="CHEBI:58937"/>
    </cofactor>
    <text evidence="6">Binds 1 thiamine pyrophosphate per subunit.</text>
</comment>